<dbReference type="Pfam" id="PF05137">
    <property type="entry name" value="PilN"/>
    <property type="match status" value="1"/>
</dbReference>
<evidence type="ECO:0000256" key="1">
    <source>
        <dbReference type="SAM" id="Phobius"/>
    </source>
</evidence>
<dbReference type="GO" id="GO:0043683">
    <property type="term" value="P:type IV pilus assembly"/>
    <property type="evidence" value="ECO:0007669"/>
    <property type="project" value="TreeGrafter"/>
</dbReference>
<dbReference type="PANTHER" id="PTHR40278:SF2">
    <property type="entry name" value="TYPE IV PILUS INNER MEMBRANE COMPONENT PILN"/>
    <property type="match status" value="1"/>
</dbReference>
<proteinExistence type="predicted"/>
<sequence>MMIRINLLPVRVAKKREMGRQILVLFAAVVLAAIVGNYMWYGRLADEVSANAAGITAVKAKITELEKVIGEVSTINDRKAEVEKKLTVLDNLRRGRSGPVRMLDALSLAMPKKLWLENFTEDKGGVKIVGSAVSHDEVAEFMRSLGGMVWTPKGMGRLVEQRRDSKTSRVELLTPDATIEEFPVVSIKPFFSNIDLKDATQQVTKVSGSSDLSPLTTVRFNLMLTANYAI</sequence>
<dbReference type="Proteomes" id="UP000199181">
    <property type="component" value="Unassembled WGS sequence"/>
</dbReference>
<evidence type="ECO:0000313" key="3">
    <source>
        <dbReference type="Proteomes" id="UP000199181"/>
    </source>
</evidence>
<protein>
    <submittedName>
        <fullName evidence="2">Type IV pilus assembly protein PilN</fullName>
    </submittedName>
</protein>
<dbReference type="EMBL" id="FOIJ01000002">
    <property type="protein sequence ID" value="SET30884.1"/>
    <property type="molecule type" value="Genomic_DNA"/>
</dbReference>
<dbReference type="RefSeq" id="WP_093516799.1">
    <property type="nucleotide sequence ID" value="NZ_FOIJ01000002.1"/>
</dbReference>
<keyword evidence="3" id="KW-1185">Reference proteome</keyword>
<dbReference type="InterPro" id="IPR052534">
    <property type="entry name" value="Extracell_DNA_Util/SecSys_Comp"/>
</dbReference>
<keyword evidence="1" id="KW-0472">Membrane</keyword>
<reference evidence="3" key="1">
    <citation type="submission" date="2016-10" db="EMBL/GenBank/DDBJ databases">
        <authorList>
            <person name="Varghese N."/>
            <person name="Submissions S."/>
        </authorList>
    </citation>
    <scope>NUCLEOTIDE SEQUENCE [LARGE SCALE GENOMIC DNA]</scope>
    <source>
        <strain evidence="3">DSM 16858</strain>
    </source>
</reference>
<accession>A0A1I0DF38</accession>
<organism evidence="2 3">
    <name type="scientific">Stigmatella erecta</name>
    <dbReference type="NCBI Taxonomy" id="83460"/>
    <lineage>
        <taxon>Bacteria</taxon>
        <taxon>Pseudomonadati</taxon>
        <taxon>Myxococcota</taxon>
        <taxon>Myxococcia</taxon>
        <taxon>Myxococcales</taxon>
        <taxon>Cystobacterineae</taxon>
        <taxon>Archangiaceae</taxon>
        <taxon>Stigmatella</taxon>
    </lineage>
</organism>
<dbReference type="InterPro" id="IPR007813">
    <property type="entry name" value="PilN"/>
</dbReference>
<evidence type="ECO:0000313" key="2">
    <source>
        <dbReference type="EMBL" id="SET30884.1"/>
    </source>
</evidence>
<feature type="transmembrane region" description="Helical" evidence="1">
    <location>
        <begin position="21"/>
        <end position="41"/>
    </location>
</feature>
<gene>
    <name evidence="2" type="ORF">SAMN05443639_102504</name>
</gene>
<dbReference type="PANTHER" id="PTHR40278">
    <property type="entry name" value="DNA UTILIZATION PROTEIN HOFN"/>
    <property type="match status" value="1"/>
</dbReference>
<dbReference type="GO" id="GO:0043107">
    <property type="term" value="P:type IV pilus-dependent motility"/>
    <property type="evidence" value="ECO:0007669"/>
    <property type="project" value="TreeGrafter"/>
</dbReference>
<keyword evidence="1" id="KW-0812">Transmembrane</keyword>
<keyword evidence="1" id="KW-1133">Transmembrane helix</keyword>
<dbReference type="AlphaFoldDB" id="A0A1I0DF38"/>
<name>A0A1I0DF38_9BACT</name>